<feature type="compositionally biased region" description="Basic and acidic residues" evidence="1">
    <location>
        <begin position="172"/>
        <end position="181"/>
    </location>
</feature>
<feature type="region of interest" description="Disordered" evidence="1">
    <location>
        <begin position="147"/>
        <end position="181"/>
    </location>
</feature>
<feature type="compositionally biased region" description="Low complexity" evidence="1">
    <location>
        <begin position="159"/>
        <end position="171"/>
    </location>
</feature>
<feature type="compositionally biased region" description="Basic and acidic residues" evidence="1">
    <location>
        <begin position="149"/>
        <end position="158"/>
    </location>
</feature>
<comment type="caution">
    <text evidence="3">The sequence shown here is derived from an EMBL/GenBank/DDBJ whole genome shotgun (WGS) entry which is preliminary data.</text>
</comment>
<keyword evidence="4" id="KW-1185">Reference proteome</keyword>
<sequence>MLLFHGRSILVTPRISLSLSSALALTPECCVTSIGADDVFCDTFLPHKGQSSKTATDPQEEDLRKGSPAGQTFAHTHRIVLPSFVSSNLGRLRGTRPKSGSKEGNEVTCVPGRTPLLVLLRLLLLLEPPAVRRRTIKGGTHVLDISAEGTHRDRDTDRPSYSSLSFPSSSSLRKDSEGPAP</sequence>
<feature type="chain" id="PRO_5041668495" description="Secreted protein" evidence="2">
    <location>
        <begin position="25"/>
        <end position="181"/>
    </location>
</feature>
<dbReference type="EMBL" id="JAUPFM010000009">
    <property type="protein sequence ID" value="KAK2842635.1"/>
    <property type="molecule type" value="Genomic_DNA"/>
</dbReference>
<evidence type="ECO:0000256" key="1">
    <source>
        <dbReference type="SAM" id="MobiDB-lite"/>
    </source>
</evidence>
<evidence type="ECO:0000256" key="2">
    <source>
        <dbReference type="SAM" id="SignalP"/>
    </source>
</evidence>
<evidence type="ECO:0008006" key="5">
    <source>
        <dbReference type="Google" id="ProtNLM"/>
    </source>
</evidence>
<dbReference type="AlphaFoldDB" id="A0AA88STG1"/>
<organism evidence="3 4">
    <name type="scientific">Channa striata</name>
    <name type="common">Snakehead murrel</name>
    <name type="synonym">Ophicephalus striatus</name>
    <dbReference type="NCBI Taxonomy" id="64152"/>
    <lineage>
        <taxon>Eukaryota</taxon>
        <taxon>Metazoa</taxon>
        <taxon>Chordata</taxon>
        <taxon>Craniata</taxon>
        <taxon>Vertebrata</taxon>
        <taxon>Euteleostomi</taxon>
        <taxon>Actinopterygii</taxon>
        <taxon>Neopterygii</taxon>
        <taxon>Teleostei</taxon>
        <taxon>Neoteleostei</taxon>
        <taxon>Acanthomorphata</taxon>
        <taxon>Anabantaria</taxon>
        <taxon>Anabantiformes</taxon>
        <taxon>Channoidei</taxon>
        <taxon>Channidae</taxon>
        <taxon>Channa</taxon>
    </lineage>
</organism>
<keyword evidence="2" id="KW-0732">Signal</keyword>
<feature type="region of interest" description="Disordered" evidence="1">
    <location>
        <begin position="49"/>
        <end position="69"/>
    </location>
</feature>
<protein>
    <recommendedName>
        <fullName evidence="5">Secreted protein</fullName>
    </recommendedName>
</protein>
<feature type="signal peptide" evidence="2">
    <location>
        <begin position="1"/>
        <end position="24"/>
    </location>
</feature>
<name>A0AA88STG1_CHASR</name>
<gene>
    <name evidence="3" type="ORF">Q5P01_012835</name>
</gene>
<accession>A0AA88STG1</accession>
<proteinExistence type="predicted"/>
<reference evidence="3" key="1">
    <citation type="submission" date="2023-07" db="EMBL/GenBank/DDBJ databases">
        <title>Chromosome-level Genome Assembly of Striped Snakehead (Channa striata).</title>
        <authorList>
            <person name="Liu H."/>
        </authorList>
    </citation>
    <scope>NUCLEOTIDE SEQUENCE</scope>
    <source>
        <strain evidence="3">Gz</strain>
        <tissue evidence="3">Muscle</tissue>
    </source>
</reference>
<dbReference type="Proteomes" id="UP001187415">
    <property type="component" value="Unassembled WGS sequence"/>
</dbReference>
<evidence type="ECO:0000313" key="3">
    <source>
        <dbReference type="EMBL" id="KAK2842635.1"/>
    </source>
</evidence>
<evidence type="ECO:0000313" key="4">
    <source>
        <dbReference type="Proteomes" id="UP001187415"/>
    </source>
</evidence>